<dbReference type="GO" id="GO:0016705">
    <property type="term" value="F:oxidoreductase activity, acting on paired donors, with incorporation or reduction of molecular oxygen"/>
    <property type="evidence" value="ECO:0007669"/>
    <property type="project" value="InterPro"/>
</dbReference>
<dbReference type="GO" id="GO:0020037">
    <property type="term" value="F:heme binding"/>
    <property type="evidence" value="ECO:0007669"/>
    <property type="project" value="InterPro"/>
</dbReference>
<dbReference type="InterPro" id="IPR050121">
    <property type="entry name" value="Cytochrome_P450_monoxygenase"/>
</dbReference>
<dbReference type="Pfam" id="PF00067">
    <property type="entry name" value="p450"/>
    <property type="match status" value="1"/>
</dbReference>
<organism evidence="5 6">
    <name type="scientific">Solirubrobacter ginsenosidimutans</name>
    <dbReference type="NCBI Taxonomy" id="490573"/>
    <lineage>
        <taxon>Bacteria</taxon>
        <taxon>Bacillati</taxon>
        <taxon>Actinomycetota</taxon>
        <taxon>Thermoleophilia</taxon>
        <taxon>Solirubrobacterales</taxon>
        <taxon>Solirubrobacteraceae</taxon>
        <taxon>Solirubrobacter</taxon>
    </lineage>
</organism>
<accession>A0A9X3MVV4</accession>
<feature type="binding site" description="axial binding residue" evidence="3">
    <location>
        <position position="393"/>
    </location>
    <ligand>
        <name>heme</name>
        <dbReference type="ChEBI" id="CHEBI:30413"/>
    </ligand>
    <ligandPart>
        <name>Fe</name>
        <dbReference type="ChEBI" id="CHEBI:18248"/>
    </ligandPart>
</feature>
<dbReference type="Gene3D" id="1.10.630.10">
    <property type="entry name" value="Cytochrome P450"/>
    <property type="match status" value="1"/>
</dbReference>
<dbReference type="EMBL" id="JAPDOD010000026">
    <property type="protein sequence ID" value="MDA0163669.1"/>
    <property type="molecule type" value="Genomic_DNA"/>
</dbReference>
<dbReference type="InterPro" id="IPR036396">
    <property type="entry name" value="Cyt_P450_sf"/>
</dbReference>
<dbReference type="Proteomes" id="UP001149140">
    <property type="component" value="Unassembled WGS sequence"/>
</dbReference>
<dbReference type="PRINTS" id="PR00385">
    <property type="entry name" value="P450"/>
</dbReference>
<dbReference type="PANTHER" id="PTHR24305:SF166">
    <property type="entry name" value="CYTOCHROME P450 12A4, MITOCHONDRIAL-RELATED"/>
    <property type="match status" value="1"/>
</dbReference>
<comment type="caution">
    <text evidence="5">The sequence shown here is derived from an EMBL/GenBank/DDBJ whole genome shotgun (WGS) entry which is preliminary data.</text>
</comment>
<evidence type="ECO:0000256" key="3">
    <source>
        <dbReference type="PIRSR" id="PIRSR602401-1"/>
    </source>
</evidence>
<evidence type="ECO:0000256" key="1">
    <source>
        <dbReference type="ARBA" id="ARBA00001971"/>
    </source>
</evidence>
<evidence type="ECO:0000256" key="4">
    <source>
        <dbReference type="RuleBase" id="RU000461"/>
    </source>
</evidence>
<keyword evidence="3 4" id="KW-0349">Heme</keyword>
<dbReference type="PANTHER" id="PTHR24305">
    <property type="entry name" value="CYTOCHROME P450"/>
    <property type="match status" value="1"/>
</dbReference>
<evidence type="ECO:0000256" key="2">
    <source>
        <dbReference type="ARBA" id="ARBA00010617"/>
    </source>
</evidence>
<comment type="similarity">
    <text evidence="2 4">Belongs to the cytochrome P450 family.</text>
</comment>
<dbReference type="InterPro" id="IPR017972">
    <property type="entry name" value="Cyt_P450_CS"/>
</dbReference>
<proteinExistence type="inferred from homology"/>
<dbReference type="InterPro" id="IPR002401">
    <property type="entry name" value="Cyt_P450_E_grp-I"/>
</dbReference>
<protein>
    <submittedName>
        <fullName evidence="5">Cytochrome P450</fullName>
    </submittedName>
</protein>
<dbReference type="AlphaFoldDB" id="A0A9X3MVV4"/>
<keyword evidence="6" id="KW-1185">Reference proteome</keyword>
<evidence type="ECO:0000313" key="6">
    <source>
        <dbReference type="Proteomes" id="UP001149140"/>
    </source>
</evidence>
<keyword evidence="4" id="KW-0560">Oxidoreductase</keyword>
<dbReference type="PRINTS" id="PR00463">
    <property type="entry name" value="EP450I"/>
</dbReference>
<gene>
    <name evidence="5" type="ORF">OM076_25570</name>
</gene>
<dbReference type="InterPro" id="IPR001128">
    <property type="entry name" value="Cyt_P450"/>
</dbReference>
<dbReference type="GO" id="GO:0005506">
    <property type="term" value="F:iron ion binding"/>
    <property type="evidence" value="ECO:0007669"/>
    <property type="project" value="InterPro"/>
</dbReference>
<comment type="cofactor">
    <cofactor evidence="1 3">
        <name>heme</name>
        <dbReference type="ChEBI" id="CHEBI:30413"/>
    </cofactor>
</comment>
<reference evidence="5" key="1">
    <citation type="submission" date="2022-10" db="EMBL/GenBank/DDBJ databases">
        <title>The WGS of Solirubrobacter ginsenosidimutans DSM 21036.</title>
        <authorList>
            <person name="Jiang Z."/>
        </authorList>
    </citation>
    <scope>NUCLEOTIDE SEQUENCE</scope>
    <source>
        <strain evidence="5">DSM 21036</strain>
    </source>
</reference>
<dbReference type="RefSeq" id="WP_270042914.1">
    <property type="nucleotide sequence ID" value="NZ_JAPDOD010000026.1"/>
</dbReference>
<keyword evidence="4" id="KW-0503">Monooxygenase</keyword>
<name>A0A9X3MVV4_9ACTN</name>
<keyword evidence="3 4" id="KW-0479">Metal-binding</keyword>
<sequence length="450" mass="49721">MTAIADLPGPPGLPGIGNAFRIRPDRLHVIIEQWGRRYGPVFRFAMGPRTVVGFTEPDAINQILRERPDGYRRWREVEAVASEIGIVGPFTSEGEDWRRQRRLAVTALNSNHLRRYFEIIALATERLHARLERTPETAILEDFMSYSVDVTSALAFGHDLNTLERGDGELQEHIARVFELLSRRILAPVPYWRVVKPPADRAAEHSLEVLREQIAGFIGAARTRMDARPELHDAPENFLESMLAAPERYSDADVTGNVFTMLFAGEDTTANTLAWATAMLAQNPQAQGRLAAEADAVLGAAHTPRTAEDADAMHFGEAVFREAARLKSVAPIIFVEPNADTSVAGVELPAGTRIAALTRQAGRPEKVARFDPDRWLDGENPVFLPFGAGPRFCPGRNLAFLEAKAALAMLARNFTWKLAGPPPRERFGFTMGPAGLRVALRPRMVPASKL</sequence>
<dbReference type="SUPFAM" id="SSF48264">
    <property type="entry name" value="Cytochrome P450"/>
    <property type="match status" value="1"/>
</dbReference>
<evidence type="ECO:0000313" key="5">
    <source>
        <dbReference type="EMBL" id="MDA0163669.1"/>
    </source>
</evidence>
<keyword evidence="3 4" id="KW-0408">Iron</keyword>
<dbReference type="GO" id="GO:0004497">
    <property type="term" value="F:monooxygenase activity"/>
    <property type="evidence" value="ECO:0007669"/>
    <property type="project" value="UniProtKB-KW"/>
</dbReference>
<dbReference type="PROSITE" id="PS00086">
    <property type="entry name" value="CYTOCHROME_P450"/>
    <property type="match status" value="1"/>
</dbReference>